<dbReference type="PANTHER" id="PTHR46382:SF1">
    <property type="entry name" value="PHOSPHATIDATE CYTIDYLYLTRANSFERASE"/>
    <property type="match status" value="1"/>
</dbReference>
<dbReference type="AlphaFoldDB" id="A0A1M5N5L8"/>
<dbReference type="InterPro" id="IPR000374">
    <property type="entry name" value="PC_trans"/>
</dbReference>
<evidence type="ECO:0000256" key="12">
    <source>
        <dbReference type="ARBA" id="ARBA00022695"/>
    </source>
</evidence>
<keyword evidence="8" id="KW-1003">Cell membrane</keyword>
<dbReference type="EMBL" id="FQXD01000002">
    <property type="protein sequence ID" value="SHG84747.1"/>
    <property type="molecule type" value="Genomic_DNA"/>
</dbReference>
<accession>A0A1M5N5L8</accession>
<dbReference type="Pfam" id="PF01148">
    <property type="entry name" value="CTP_transf_1"/>
    <property type="match status" value="1"/>
</dbReference>
<dbReference type="GO" id="GO:0005886">
    <property type="term" value="C:plasma membrane"/>
    <property type="evidence" value="ECO:0007669"/>
    <property type="project" value="UniProtKB-SubCell"/>
</dbReference>
<evidence type="ECO:0000256" key="6">
    <source>
        <dbReference type="ARBA" id="ARBA00012487"/>
    </source>
</evidence>
<comment type="pathway">
    <text evidence="4">Lipid metabolism.</text>
</comment>
<protein>
    <recommendedName>
        <fullName evidence="7 18">Phosphatidate cytidylyltransferase</fullName>
        <ecNumber evidence="6 18">2.7.7.41</ecNumber>
    </recommendedName>
</protein>
<dbReference type="RefSeq" id="WP_073005017.1">
    <property type="nucleotide sequence ID" value="NZ_FQXD01000002.1"/>
</dbReference>
<evidence type="ECO:0000256" key="2">
    <source>
        <dbReference type="ARBA" id="ARBA00004651"/>
    </source>
</evidence>
<comment type="pathway">
    <text evidence="3 18">Phospholipid metabolism; CDP-diacylglycerol biosynthesis; CDP-diacylglycerol from sn-glycerol 3-phosphate: step 3/3.</text>
</comment>
<keyword evidence="21" id="KW-1185">Reference proteome</keyword>
<comment type="similarity">
    <text evidence="5 18">Belongs to the CDS family.</text>
</comment>
<dbReference type="EC" id="2.7.7.41" evidence="6 18"/>
<evidence type="ECO:0000256" key="3">
    <source>
        <dbReference type="ARBA" id="ARBA00005119"/>
    </source>
</evidence>
<dbReference type="UniPathway" id="UPA00557">
    <property type="reaction ID" value="UER00614"/>
</dbReference>
<feature type="transmembrane region" description="Helical" evidence="19">
    <location>
        <begin position="138"/>
        <end position="156"/>
    </location>
</feature>
<evidence type="ECO:0000256" key="5">
    <source>
        <dbReference type="ARBA" id="ARBA00010185"/>
    </source>
</evidence>
<evidence type="ECO:0000256" key="7">
    <source>
        <dbReference type="ARBA" id="ARBA00019373"/>
    </source>
</evidence>
<keyword evidence="14" id="KW-0443">Lipid metabolism</keyword>
<dbReference type="PROSITE" id="PS01315">
    <property type="entry name" value="CDS"/>
    <property type="match status" value="1"/>
</dbReference>
<evidence type="ECO:0000256" key="15">
    <source>
        <dbReference type="ARBA" id="ARBA00023136"/>
    </source>
</evidence>
<dbReference type="GO" id="GO:0004605">
    <property type="term" value="F:phosphatidate cytidylyltransferase activity"/>
    <property type="evidence" value="ECO:0007669"/>
    <property type="project" value="UniProtKB-EC"/>
</dbReference>
<organism evidence="20 21">
    <name type="scientific">Virgibacillus chiguensis</name>
    <dbReference type="NCBI Taxonomy" id="411959"/>
    <lineage>
        <taxon>Bacteria</taxon>
        <taxon>Bacillati</taxon>
        <taxon>Bacillota</taxon>
        <taxon>Bacilli</taxon>
        <taxon>Bacillales</taxon>
        <taxon>Bacillaceae</taxon>
        <taxon>Virgibacillus</taxon>
    </lineage>
</organism>
<keyword evidence="16" id="KW-0594">Phospholipid biosynthesis</keyword>
<evidence type="ECO:0000313" key="21">
    <source>
        <dbReference type="Proteomes" id="UP000184079"/>
    </source>
</evidence>
<evidence type="ECO:0000256" key="10">
    <source>
        <dbReference type="ARBA" id="ARBA00022679"/>
    </source>
</evidence>
<evidence type="ECO:0000256" key="11">
    <source>
        <dbReference type="ARBA" id="ARBA00022692"/>
    </source>
</evidence>
<evidence type="ECO:0000313" key="20">
    <source>
        <dbReference type="EMBL" id="SHG84747.1"/>
    </source>
</evidence>
<evidence type="ECO:0000256" key="16">
    <source>
        <dbReference type="ARBA" id="ARBA00023209"/>
    </source>
</evidence>
<feature type="transmembrane region" description="Helical" evidence="19">
    <location>
        <begin position="47"/>
        <end position="65"/>
    </location>
</feature>
<proteinExistence type="inferred from homology"/>
<evidence type="ECO:0000256" key="18">
    <source>
        <dbReference type="RuleBase" id="RU003938"/>
    </source>
</evidence>
<keyword evidence="13 19" id="KW-1133">Transmembrane helix</keyword>
<gene>
    <name evidence="20" type="ORF">SAMN05421807_10270</name>
</gene>
<keyword evidence="9" id="KW-0444">Lipid biosynthesis</keyword>
<dbReference type="PANTHER" id="PTHR46382">
    <property type="entry name" value="PHOSPHATIDATE CYTIDYLYLTRANSFERASE"/>
    <property type="match status" value="1"/>
</dbReference>
<keyword evidence="12 18" id="KW-0548">Nucleotidyltransferase</keyword>
<feature type="transmembrane region" description="Helical" evidence="19">
    <location>
        <begin position="177"/>
        <end position="196"/>
    </location>
</feature>
<reference evidence="21" key="1">
    <citation type="submission" date="2016-11" db="EMBL/GenBank/DDBJ databases">
        <authorList>
            <person name="Varghese N."/>
            <person name="Submissions S."/>
        </authorList>
    </citation>
    <scope>NUCLEOTIDE SEQUENCE [LARGE SCALE GENOMIC DNA]</scope>
    <source>
        <strain evidence="21">CGMCC 1.6496</strain>
    </source>
</reference>
<evidence type="ECO:0000256" key="17">
    <source>
        <dbReference type="ARBA" id="ARBA00023264"/>
    </source>
</evidence>
<keyword evidence="11 18" id="KW-0812">Transmembrane</keyword>
<feature type="transmembrane region" description="Helical" evidence="19">
    <location>
        <begin position="77"/>
        <end position="97"/>
    </location>
</feature>
<feature type="transmembrane region" description="Helical" evidence="19">
    <location>
        <begin position="202"/>
        <end position="222"/>
    </location>
</feature>
<comment type="catalytic activity">
    <reaction evidence="1 18">
        <text>a 1,2-diacyl-sn-glycero-3-phosphate + CTP + H(+) = a CDP-1,2-diacyl-sn-glycerol + diphosphate</text>
        <dbReference type="Rhea" id="RHEA:16229"/>
        <dbReference type="ChEBI" id="CHEBI:15378"/>
        <dbReference type="ChEBI" id="CHEBI:33019"/>
        <dbReference type="ChEBI" id="CHEBI:37563"/>
        <dbReference type="ChEBI" id="CHEBI:58332"/>
        <dbReference type="ChEBI" id="CHEBI:58608"/>
        <dbReference type="EC" id="2.7.7.41"/>
    </reaction>
</comment>
<sequence length="266" mass="28978">MKQRIITAIIALIIFVPFVIIGGLPFEILVYAMATIGFLELLRMGNIAKYSIPSILGIGLLWVLLQAEHMDAIPFMWLTKSEILMLIVLLLLSYTVLVKNKFTFDHAGVVLISAIYVGMGFYYLLLARGGEGGGGLATILYIFLLIWSTDTGAYFVGRAFGKRKLWPKISPNKTIEGALGGILLAIIVSIIFQIVHPIGDTLVGMIGVAIIASVFGQIGDLVESAFKRHFGVKDSGNVLPGHGGILDRFDSLLFVLPILHLVGFFN</sequence>
<evidence type="ECO:0000256" key="4">
    <source>
        <dbReference type="ARBA" id="ARBA00005189"/>
    </source>
</evidence>
<keyword evidence="15 19" id="KW-0472">Membrane</keyword>
<comment type="subcellular location">
    <subcellularLocation>
        <location evidence="2">Cell membrane</location>
        <topology evidence="2">Multi-pass membrane protein</topology>
    </subcellularLocation>
</comment>
<dbReference type="Proteomes" id="UP000184079">
    <property type="component" value="Unassembled WGS sequence"/>
</dbReference>
<evidence type="ECO:0000256" key="9">
    <source>
        <dbReference type="ARBA" id="ARBA00022516"/>
    </source>
</evidence>
<evidence type="ECO:0000256" key="19">
    <source>
        <dbReference type="SAM" id="Phobius"/>
    </source>
</evidence>
<dbReference type="GO" id="GO:0016024">
    <property type="term" value="P:CDP-diacylglycerol biosynthetic process"/>
    <property type="evidence" value="ECO:0007669"/>
    <property type="project" value="UniProtKB-UniPathway"/>
</dbReference>
<evidence type="ECO:0000256" key="14">
    <source>
        <dbReference type="ARBA" id="ARBA00023098"/>
    </source>
</evidence>
<feature type="transmembrane region" description="Helical" evidence="19">
    <location>
        <begin position="109"/>
        <end position="126"/>
    </location>
</feature>
<evidence type="ECO:0000256" key="13">
    <source>
        <dbReference type="ARBA" id="ARBA00022989"/>
    </source>
</evidence>
<evidence type="ECO:0000256" key="1">
    <source>
        <dbReference type="ARBA" id="ARBA00001698"/>
    </source>
</evidence>
<dbReference type="OrthoDB" id="9799199at2"/>
<evidence type="ECO:0000256" key="8">
    <source>
        <dbReference type="ARBA" id="ARBA00022475"/>
    </source>
</evidence>
<keyword evidence="10 18" id="KW-0808">Transferase</keyword>
<keyword evidence="17" id="KW-1208">Phospholipid metabolism</keyword>
<name>A0A1M5N5L8_9BACI</name>
<feature type="transmembrane region" description="Helical" evidence="19">
    <location>
        <begin position="6"/>
        <end position="26"/>
    </location>
</feature>